<feature type="transmembrane region" description="Helical" evidence="1">
    <location>
        <begin position="31"/>
        <end position="54"/>
    </location>
</feature>
<keyword evidence="1" id="KW-1133">Transmembrane helix</keyword>
<feature type="transmembrane region" description="Helical" evidence="1">
    <location>
        <begin position="309"/>
        <end position="326"/>
    </location>
</feature>
<reference evidence="2 3" key="1">
    <citation type="submission" date="2019-08" db="EMBL/GenBank/DDBJ databases">
        <title>Hyperibacter terrae gen. nov., sp. nov. and Hyperibacter viscosus sp. nov., two new members in the family Rhodospirillaceae isolated from the rhizosphere of Hypericum perforatum.</title>
        <authorList>
            <person name="Noviana Z."/>
        </authorList>
    </citation>
    <scope>NUCLEOTIDE SEQUENCE [LARGE SCALE GENOMIC DNA]</scope>
    <source>
        <strain evidence="2 3">R5913</strain>
    </source>
</reference>
<protein>
    <submittedName>
        <fullName evidence="2">Uncharacterized protein</fullName>
    </submittedName>
</protein>
<keyword evidence="1" id="KW-0472">Membrane</keyword>
<evidence type="ECO:0000313" key="3">
    <source>
        <dbReference type="Proteomes" id="UP000326202"/>
    </source>
</evidence>
<evidence type="ECO:0000256" key="1">
    <source>
        <dbReference type="SAM" id="Phobius"/>
    </source>
</evidence>
<feature type="transmembrane region" description="Helical" evidence="1">
    <location>
        <begin position="60"/>
        <end position="79"/>
    </location>
</feature>
<dbReference type="Proteomes" id="UP000326202">
    <property type="component" value="Chromosome"/>
</dbReference>
<gene>
    <name evidence="2" type="ORF">FRZ44_20670</name>
</gene>
<dbReference type="KEGG" id="htq:FRZ44_20670"/>
<feature type="transmembrane region" description="Helical" evidence="1">
    <location>
        <begin position="91"/>
        <end position="110"/>
    </location>
</feature>
<feature type="transmembrane region" description="Helical" evidence="1">
    <location>
        <begin position="149"/>
        <end position="165"/>
    </location>
</feature>
<dbReference type="RefSeq" id="WP_191908518.1">
    <property type="nucleotide sequence ID" value="NZ_CP042906.1"/>
</dbReference>
<dbReference type="EMBL" id="CP042906">
    <property type="protein sequence ID" value="QEX16772.1"/>
    <property type="molecule type" value="Genomic_DNA"/>
</dbReference>
<feature type="transmembrane region" description="Helical" evidence="1">
    <location>
        <begin position="283"/>
        <end position="303"/>
    </location>
</feature>
<organism evidence="2 3">
    <name type="scientific">Hypericibacter terrae</name>
    <dbReference type="NCBI Taxonomy" id="2602015"/>
    <lineage>
        <taxon>Bacteria</taxon>
        <taxon>Pseudomonadati</taxon>
        <taxon>Pseudomonadota</taxon>
        <taxon>Alphaproteobacteria</taxon>
        <taxon>Rhodospirillales</taxon>
        <taxon>Dongiaceae</taxon>
        <taxon>Hypericibacter</taxon>
    </lineage>
</organism>
<feature type="transmembrane region" description="Helical" evidence="1">
    <location>
        <begin position="177"/>
        <end position="197"/>
    </location>
</feature>
<name>A0A5J6MGZ9_9PROT</name>
<evidence type="ECO:0000313" key="2">
    <source>
        <dbReference type="EMBL" id="QEX16772.1"/>
    </source>
</evidence>
<proteinExistence type="predicted"/>
<feature type="transmembrane region" description="Helical" evidence="1">
    <location>
        <begin position="254"/>
        <end position="276"/>
    </location>
</feature>
<keyword evidence="3" id="KW-1185">Reference proteome</keyword>
<feature type="transmembrane region" description="Helical" evidence="1">
    <location>
        <begin position="116"/>
        <end position="137"/>
    </location>
</feature>
<keyword evidence="1" id="KW-0812">Transmembrane</keyword>
<accession>A0A5J6MGZ9</accession>
<sequence>MPPALTFNVSASRVWRATAGTLSRLMTRAPLFWGILLMLLTTGLWALAFVVPVVLGGSSAAEITVGRFLVYGALSLASLGATRTGQLSWRLFGIAFLLALAGNVAFYFILTLGIQLSGATFAILVIGMVPVTISLFGRVATDEGRLRDIAPPLGLFILGVVTFNLGKTDFLRDLSDFSALGTLCLLACLVMWTWYAIANARFLRQHPNIDAREWNSLIGAASLVAVLLAAPIFYGLGELRSPLAIPRQEMASIVWWSIVLGGGSTWLAYLLFNLAARLLKVSLLGQLIIFEAIFGVFYVFLVSGKIPNLVEMTGMAVALLGIWWSVRRLQRERRA</sequence>
<feature type="transmembrane region" description="Helical" evidence="1">
    <location>
        <begin position="217"/>
        <end position="234"/>
    </location>
</feature>
<dbReference type="AlphaFoldDB" id="A0A5J6MGZ9"/>